<reference evidence="4" key="1">
    <citation type="submission" date="2023-08" db="EMBL/GenBank/DDBJ databases">
        <authorList>
            <person name="Audoor S."/>
            <person name="Bilcke G."/>
        </authorList>
    </citation>
    <scope>NUCLEOTIDE SEQUENCE</scope>
</reference>
<keyword evidence="1" id="KW-0408">Iron</keyword>
<dbReference type="GO" id="GO:0016491">
    <property type="term" value="F:oxidoreductase activity"/>
    <property type="evidence" value="ECO:0007669"/>
    <property type="project" value="UniProtKB-KW"/>
</dbReference>
<dbReference type="AlphaFoldDB" id="A0AAD2FJ76"/>
<keyword evidence="1" id="KW-0479">Metal-binding</keyword>
<sequence length="298" mass="32723">MATAVASSPSDPSSPPFVWAKDSNNEELDLELKPAQLQAKEEYLDGEADHQGGPLEEPLVLRKLLSDEQIDLILKEAAADGVWPRGLYKQDGTKDRHSAAIREQHDTSGWRSSTPETTTTTTSTIGESTVARSELNEDLLSAPHHFAWNDGHVVLYMHNENHWFVRTLTEAWSAIRGGMEARSWMKGAIPVLDMEFIGVSAEDDVRTVELHHYGPGGGLTTAGHRDCGSELTISVLLSEPDASEGGDFVTYEKGVPIAHKLNRGDAILFNSMSLHNISTITGGLRQSLVVELWPSKRY</sequence>
<feature type="compositionally biased region" description="Low complexity" evidence="2">
    <location>
        <begin position="112"/>
        <end position="125"/>
    </location>
</feature>
<protein>
    <recommendedName>
        <fullName evidence="3">Fe2OG dioxygenase domain-containing protein</fullName>
    </recommendedName>
</protein>
<feature type="compositionally biased region" description="Basic and acidic residues" evidence="2">
    <location>
        <begin position="91"/>
        <end position="108"/>
    </location>
</feature>
<name>A0AAD2FJ76_9STRA</name>
<comment type="caution">
    <text evidence="4">The sequence shown here is derived from an EMBL/GenBank/DDBJ whole genome shotgun (WGS) entry which is preliminary data.</text>
</comment>
<feature type="domain" description="Fe2OG dioxygenase" evidence="3">
    <location>
        <begin position="204"/>
        <end position="296"/>
    </location>
</feature>
<evidence type="ECO:0000256" key="1">
    <source>
        <dbReference type="RuleBase" id="RU003682"/>
    </source>
</evidence>
<proteinExistence type="inferred from homology"/>
<evidence type="ECO:0000313" key="4">
    <source>
        <dbReference type="EMBL" id="CAJ1935178.1"/>
    </source>
</evidence>
<feature type="region of interest" description="Disordered" evidence="2">
    <location>
        <begin position="1"/>
        <end position="26"/>
    </location>
</feature>
<dbReference type="PROSITE" id="PS51471">
    <property type="entry name" value="FE2OG_OXY"/>
    <property type="match status" value="1"/>
</dbReference>
<keyword evidence="1" id="KW-0560">Oxidoreductase</keyword>
<dbReference type="EMBL" id="CAKOGP040000446">
    <property type="protein sequence ID" value="CAJ1935178.1"/>
    <property type="molecule type" value="Genomic_DNA"/>
</dbReference>
<dbReference type="Proteomes" id="UP001295423">
    <property type="component" value="Unassembled WGS sequence"/>
</dbReference>
<evidence type="ECO:0000256" key="2">
    <source>
        <dbReference type="SAM" id="MobiDB-lite"/>
    </source>
</evidence>
<keyword evidence="5" id="KW-1185">Reference proteome</keyword>
<evidence type="ECO:0000313" key="5">
    <source>
        <dbReference type="Proteomes" id="UP001295423"/>
    </source>
</evidence>
<dbReference type="InterPro" id="IPR005123">
    <property type="entry name" value="Oxoglu/Fe-dep_dioxygenase_dom"/>
</dbReference>
<evidence type="ECO:0000259" key="3">
    <source>
        <dbReference type="PROSITE" id="PS51471"/>
    </source>
</evidence>
<accession>A0AAD2FJ76</accession>
<gene>
    <name evidence="4" type="ORF">CYCCA115_LOCUS4514</name>
</gene>
<organism evidence="4 5">
    <name type="scientific">Cylindrotheca closterium</name>
    <dbReference type="NCBI Taxonomy" id="2856"/>
    <lineage>
        <taxon>Eukaryota</taxon>
        <taxon>Sar</taxon>
        <taxon>Stramenopiles</taxon>
        <taxon>Ochrophyta</taxon>
        <taxon>Bacillariophyta</taxon>
        <taxon>Bacillariophyceae</taxon>
        <taxon>Bacillariophycidae</taxon>
        <taxon>Bacillariales</taxon>
        <taxon>Bacillariaceae</taxon>
        <taxon>Cylindrotheca</taxon>
    </lineage>
</organism>
<feature type="region of interest" description="Disordered" evidence="2">
    <location>
        <begin position="91"/>
        <end position="125"/>
    </location>
</feature>
<comment type="similarity">
    <text evidence="1">Belongs to the iron/ascorbate-dependent oxidoreductase family.</text>
</comment>
<dbReference type="GO" id="GO:0046872">
    <property type="term" value="F:metal ion binding"/>
    <property type="evidence" value="ECO:0007669"/>
    <property type="project" value="UniProtKB-KW"/>
</dbReference>
<dbReference type="Gene3D" id="2.60.120.620">
    <property type="entry name" value="q2cbj1_9rhob like domain"/>
    <property type="match status" value="1"/>
</dbReference>